<keyword evidence="1 6" id="KW-0436">Ligase</keyword>
<dbReference type="Pfam" id="PF01171">
    <property type="entry name" value="ATP_bind_3"/>
    <property type="match status" value="1"/>
</dbReference>
<keyword evidence="9" id="KW-1185">Reference proteome</keyword>
<protein>
    <recommendedName>
        <fullName evidence="6">tRNA(Ile)-lysidine synthase</fullName>
        <ecNumber evidence="6">6.3.4.19</ecNumber>
    </recommendedName>
    <alternativeName>
        <fullName evidence="6">tRNA(Ile)-2-lysyl-cytidine synthase</fullName>
    </alternativeName>
    <alternativeName>
        <fullName evidence="6">tRNA(Ile)-lysidine synthetase</fullName>
    </alternativeName>
</protein>
<comment type="similarity">
    <text evidence="6">Belongs to the tRNA(Ile)-lysidine synthase family.</text>
</comment>
<evidence type="ECO:0000313" key="8">
    <source>
        <dbReference type="EMBL" id="NIJ17161.1"/>
    </source>
</evidence>
<evidence type="ECO:0000313" key="9">
    <source>
        <dbReference type="Proteomes" id="UP000576821"/>
    </source>
</evidence>
<keyword evidence="4 6" id="KW-0067">ATP-binding</keyword>
<gene>
    <name evidence="6" type="primary">tilS</name>
    <name evidence="8" type="ORF">FHS54_002150</name>
</gene>
<dbReference type="InterPro" id="IPR012795">
    <property type="entry name" value="tRNA_Ile_lys_synt_N"/>
</dbReference>
<dbReference type="Proteomes" id="UP000576821">
    <property type="component" value="Unassembled WGS sequence"/>
</dbReference>
<dbReference type="RefSeq" id="WP_167303782.1">
    <property type="nucleotide sequence ID" value="NZ_JAASQR010000003.1"/>
</dbReference>
<keyword evidence="3 6" id="KW-0547">Nucleotide-binding</keyword>
<keyword evidence="2 6" id="KW-0819">tRNA processing</keyword>
<evidence type="ECO:0000256" key="3">
    <source>
        <dbReference type="ARBA" id="ARBA00022741"/>
    </source>
</evidence>
<dbReference type="CDD" id="cd01992">
    <property type="entry name" value="TilS_N"/>
    <property type="match status" value="1"/>
</dbReference>
<name>A0A846M8U8_9SPHN</name>
<comment type="domain">
    <text evidence="6">The N-terminal region contains the highly conserved SGGXDS motif, predicted to be a P-loop motif involved in ATP binding.</text>
</comment>
<dbReference type="InterPro" id="IPR011063">
    <property type="entry name" value="TilS/TtcA_N"/>
</dbReference>
<dbReference type="GO" id="GO:0006400">
    <property type="term" value="P:tRNA modification"/>
    <property type="evidence" value="ECO:0007669"/>
    <property type="project" value="UniProtKB-UniRule"/>
</dbReference>
<dbReference type="EMBL" id="JAASQR010000003">
    <property type="protein sequence ID" value="NIJ17161.1"/>
    <property type="molecule type" value="Genomic_DNA"/>
</dbReference>
<dbReference type="GO" id="GO:0005737">
    <property type="term" value="C:cytoplasm"/>
    <property type="evidence" value="ECO:0007669"/>
    <property type="project" value="UniProtKB-SubCell"/>
</dbReference>
<feature type="domain" description="tRNA(Ile)-lysidine/2-thiocytidine synthase N-terminal" evidence="7">
    <location>
        <begin position="31"/>
        <end position="201"/>
    </location>
</feature>
<dbReference type="AlphaFoldDB" id="A0A846M8U8"/>
<evidence type="ECO:0000256" key="4">
    <source>
        <dbReference type="ARBA" id="ARBA00022840"/>
    </source>
</evidence>
<sequence>MAGSEPEQPDLDALLVRRVRDLAGPGGHWRFGIAVSGGPDSMALLDLTARLFPGRVEAATVDHGLRDASAAEASMVAAWCDDHGVPHVILHPGQPVAGNVQHWARQQRYALLDAWRTDRKLDWIFTAHHADDQLETMLMRLNRGAGVGGLAGVRARQGQVLRPLLGARRSQLLAHVQRRGVPFVNDPSNSDLRFDRAAIRQHLHDIGWLDPIAATRSAGALAEAVDALDWMVGDLAARYLRRQGEAWVLERTDFPREILRRLLMQMIAGVAPGASEPRGDAIDRAIVAATEGRQVSVGPVLLKGGVQWTAWIAPPRRG</sequence>
<dbReference type="PANTHER" id="PTHR43033:SF1">
    <property type="entry name" value="TRNA(ILE)-LYSIDINE SYNTHASE-RELATED"/>
    <property type="match status" value="1"/>
</dbReference>
<comment type="catalytic activity">
    <reaction evidence="5 6">
        <text>cytidine(34) in tRNA(Ile2) + L-lysine + ATP = lysidine(34) in tRNA(Ile2) + AMP + diphosphate + H(+)</text>
        <dbReference type="Rhea" id="RHEA:43744"/>
        <dbReference type="Rhea" id="RHEA-COMP:10625"/>
        <dbReference type="Rhea" id="RHEA-COMP:10670"/>
        <dbReference type="ChEBI" id="CHEBI:15378"/>
        <dbReference type="ChEBI" id="CHEBI:30616"/>
        <dbReference type="ChEBI" id="CHEBI:32551"/>
        <dbReference type="ChEBI" id="CHEBI:33019"/>
        <dbReference type="ChEBI" id="CHEBI:82748"/>
        <dbReference type="ChEBI" id="CHEBI:83665"/>
        <dbReference type="ChEBI" id="CHEBI:456215"/>
        <dbReference type="EC" id="6.3.4.19"/>
    </reaction>
</comment>
<evidence type="ECO:0000256" key="5">
    <source>
        <dbReference type="ARBA" id="ARBA00048539"/>
    </source>
</evidence>
<dbReference type="SUPFAM" id="SSF52402">
    <property type="entry name" value="Adenine nucleotide alpha hydrolases-like"/>
    <property type="match status" value="1"/>
</dbReference>
<proteinExistence type="inferred from homology"/>
<dbReference type="InterPro" id="IPR012094">
    <property type="entry name" value="tRNA_Ile_lys_synt"/>
</dbReference>
<evidence type="ECO:0000259" key="7">
    <source>
        <dbReference type="Pfam" id="PF01171"/>
    </source>
</evidence>
<dbReference type="InterPro" id="IPR014729">
    <property type="entry name" value="Rossmann-like_a/b/a_fold"/>
</dbReference>
<keyword evidence="6" id="KW-0963">Cytoplasm</keyword>
<accession>A0A846M8U8</accession>
<organism evidence="8 9">
    <name type="scientific">Sphingobium vermicomposti</name>
    <dbReference type="NCBI Taxonomy" id="529005"/>
    <lineage>
        <taxon>Bacteria</taxon>
        <taxon>Pseudomonadati</taxon>
        <taxon>Pseudomonadota</taxon>
        <taxon>Alphaproteobacteria</taxon>
        <taxon>Sphingomonadales</taxon>
        <taxon>Sphingomonadaceae</taxon>
        <taxon>Sphingobium</taxon>
    </lineage>
</organism>
<comment type="subcellular location">
    <subcellularLocation>
        <location evidence="6">Cytoplasm</location>
    </subcellularLocation>
</comment>
<dbReference type="Gene3D" id="3.40.50.620">
    <property type="entry name" value="HUPs"/>
    <property type="match status" value="1"/>
</dbReference>
<dbReference type="PANTHER" id="PTHR43033">
    <property type="entry name" value="TRNA(ILE)-LYSIDINE SYNTHASE-RELATED"/>
    <property type="match status" value="1"/>
</dbReference>
<evidence type="ECO:0000256" key="6">
    <source>
        <dbReference type="HAMAP-Rule" id="MF_01161"/>
    </source>
</evidence>
<reference evidence="8 9" key="1">
    <citation type="submission" date="2020-03" db="EMBL/GenBank/DDBJ databases">
        <title>Genomic Encyclopedia of Type Strains, Phase IV (KMG-IV): sequencing the most valuable type-strain genomes for metagenomic binning, comparative biology and taxonomic classification.</title>
        <authorList>
            <person name="Goeker M."/>
        </authorList>
    </citation>
    <scope>NUCLEOTIDE SEQUENCE [LARGE SCALE GENOMIC DNA]</scope>
    <source>
        <strain evidence="8 9">DSM 21299</strain>
    </source>
</reference>
<comment type="function">
    <text evidence="6">Ligates lysine onto the cytidine present at position 34 of the AUA codon-specific tRNA(Ile) that contains the anticodon CAU, in an ATP-dependent manner. Cytidine is converted to lysidine, thus changing the amino acid specificity of the tRNA from methionine to isoleucine.</text>
</comment>
<comment type="caution">
    <text evidence="8">The sequence shown here is derived from an EMBL/GenBank/DDBJ whole genome shotgun (WGS) entry which is preliminary data.</text>
</comment>
<feature type="binding site" evidence="6">
    <location>
        <begin position="36"/>
        <end position="41"/>
    </location>
    <ligand>
        <name>ATP</name>
        <dbReference type="ChEBI" id="CHEBI:30616"/>
    </ligand>
</feature>
<evidence type="ECO:0000256" key="1">
    <source>
        <dbReference type="ARBA" id="ARBA00022598"/>
    </source>
</evidence>
<dbReference type="GO" id="GO:0032267">
    <property type="term" value="F:tRNA(Ile)-lysidine synthase activity"/>
    <property type="evidence" value="ECO:0007669"/>
    <property type="project" value="UniProtKB-EC"/>
</dbReference>
<dbReference type="NCBIfam" id="TIGR02432">
    <property type="entry name" value="lysidine_TilS_N"/>
    <property type="match status" value="1"/>
</dbReference>
<dbReference type="EC" id="6.3.4.19" evidence="6"/>
<dbReference type="GO" id="GO:0005524">
    <property type="term" value="F:ATP binding"/>
    <property type="evidence" value="ECO:0007669"/>
    <property type="project" value="UniProtKB-UniRule"/>
</dbReference>
<evidence type="ECO:0000256" key="2">
    <source>
        <dbReference type="ARBA" id="ARBA00022694"/>
    </source>
</evidence>
<dbReference type="HAMAP" id="MF_01161">
    <property type="entry name" value="tRNA_Ile_lys_synt"/>
    <property type="match status" value="1"/>
</dbReference>